<accession>A0ABU1K8W4</accession>
<gene>
    <name evidence="2" type="ORF">GGR31_002722</name>
</gene>
<dbReference type="EMBL" id="JAVDQA010000010">
    <property type="protein sequence ID" value="MDR6302045.1"/>
    <property type="molecule type" value="Genomic_DNA"/>
</dbReference>
<feature type="chain" id="PRO_5045685092" description="Lipoprotein" evidence="1">
    <location>
        <begin position="22"/>
        <end position="173"/>
    </location>
</feature>
<feature type="signal peptide" evidence="1">
    <location>
        <begin position="1"/>
        <end position="21"/>
    </location>
</feature>
<evidence type="ECO:0000313" key="3">
    <source>
        <dbReference type="Proteomes" id="UP001257659"/>
    </source>
</evidence>
<name>A0ABU1K8W4_9FLAO</name>
<dbReference type="Proteomes" id="UP001257659">
    <property type="component" value="Unassembled WGS sequence"/>
</dbReference>
<reference evidence="2 3" key="1">
    <citation type="submission" date="2023-07" db="EMBL/GenBank/DDBJ databases">
        <title>Genomic Encyclopedia of Type Strains, Phase IV (KMG-IV): sequencing the most valuable type-strain genomes for metagenomic binning, comparative biology and taxonomic classification.</title>
        <authorList>
            <person name="Goeker M."/>
        </authorList>
    </citation>
    <scope>NUCLEOTIDE SEQUENCE [LARGE SCALE GENOMIC DNA]</scope>
    <source>
        <strain evidence="2 3">DSM 102814</strain>
    </source>
</reference>
<proteinExistence type="predicted"/>
<sequence>MKNFFKIFSVFIFCLALFSCSKEGNIDQLNEVESNENSQFTSKEDRLKFFGKSNTPNIGAPVRDFSLRVESDLVKGDHGCYTVNVRVYGSDGETTYLLANQNVQVGEPCNTTDSEDVSESEECETGYIRDTNDFVLHSELKNEYCLLNLLTNYDEIYDKYIKSRDELLLDSSL</sequence>
<evidence type="ECO:0000256" key="1">
    <source>
        <dbReference type="SAM" id="SignalP"/>
    </source>
</evidence>
<dbReference type="RefSeq" id="WP_309730193.1">
    <property type="nucleotide sequence ID" value="NZ_JAVDQA010000010.1"/>
</dbReference>
<evidence type="ECO:0000313" key="2">
    <source>
        <dbReference type="EMBL" id="MDR6302045.1"/>
    </source>
</evidence>
<keyword evidence="1" id="KW-0732">Signal</keyword>
<comment type="caution">
    <text evidence="2">The sequence shown here is derived from an EMBL/GenBank/DDBJ whole genome shotgun (WGS) entry which is preliminary data.</text>
</comment>
<organism evidence="2 3">
    <name type="scientific">Mesonia maritima</name>
    <dbReference type="NCBI Taxonomy" id="1793873"/>
    <lineage>
        <taxon>Bacteria</taxon>
        <taxon>Pseudomonadati</taxon>
        <taxon>Bacteroidota</taxon>
        <taxon>Flavobacteriia</taxon>
        <taxon>Flavobacteriales</taxon>
        <taxon>Flavobacteriaceae</taxon>
        <taxon>Mesonia</taxon>
    </lineage>
</organism>
<dbReference type="PROSITE" id="PS51257">
    <property type="entry name" value="PROKAR_LIPOPROTEIN"/>
    <property type="match status" value="1"/>
</dbReference>
<protein>
    <recommendedName>
        <fullName evidence="4">Lipoprotein</fullName>
    </recommendedName>
</protein>
<keyword evidence="3" id="KW-1185">Reference proteome</keyword>
<evidence type="ECO:0008006" key="4">
    <source>
        <dbReference type="Google" id="ProtNLM"/>
    </source>
</evidence>